<dbReference type="OrthoDB" id="10264728at2759"/>
<comment type="similarity">
    <text evidence="3">Belongs to the acetyltransferase family. ARD1 subfamily.</text>
</comment>
<dbReference type="AlphaFoldDB" id="A0A2P6TMX5"/>
<dbReference type="FunFam" id="3.40.630.30:FF:000034">
    <property type="entry name" value="N-alpha-acetyltransferase 20"/>
    <property type="match status" value="1"/>
</dbReference>
<proteinExistence type="inferred from homology"/>
<dbReference type="EMBL" id="LHPG02000011">
    <property type="protein sequence ID" value="PRW45665.1"/>
    <property type="molecule type" value="Genomic_DNA"/>
</dbReference>
<gene>
    <name evidence="5" type="ORF">C2E21_5726</name>
</gene>
<evidence type="ECO:0000256" key="2">
    <source>
        <dbReference type="ARBA" id="ARBA00023315"/>
    </source>
</evidence>
<dbReference type="InterPro" id="IPR000182">
    <property type="entry name" value="GNAT_dom"/>
</dbReference>
<keyword evidence="1" id="KW-0808">Transferase</keyword>
<dbReference type="PROSITE" id="PS51186">
    <property type="entry name" value="GNAT"/>
    <property type="match status" value="1"/>
</dbReference>
<dbReference type="SUPFAM" id="SSF55729">
    <property type="entry name" value="Acyl-CoA N-acyltransferases (Nat)"/>
    <property type="match status" value="1"/>
</dbReference>
<dbReference type="PANTHER" id="PTHR45910">
    <property type="entry name" value="N-ALPHA-ACETYLTRANSFERASE 20"/>
    <property type="match status" value="1"/>
</dbReference>
<feature type="domain" description="N-acetyltransferase" evidence="4">
    <location>
        <begin position="2"/>
        <end position="151"/>
    </location>
</feature>
<keyword evidence="2" id="KW-0012">Acyltransferase</keyword>
<comment type="caution">
    <text evidence="5">The sequence shown here is derived from an EMBL/GenBank/DDBJ whole genome shotgun (WGS) entry which is preliminary data.</text>
</comment>
<evidence type="ECO:0000256" key="1">
    <source>
        <dbReference type="ARBA" id="ARBA00022679"/>
    </source>
</evidence>
<dbReference type="STRING" id="3076.A0A2P6TMX5"/>
<keyword evidence="6" id="KW-1185">Reference proteome</keyword>
<dbReference type="Proteomes" id="UP000239899">
    <property type="component" value="Unassembled WGS sequence"/>
</dbReference>
<dbReference type="Pfam" id="PF00583">
    <property type="entry name" value="Acetyltransf_1"/>
    <property type="match status" value="1"/>
</dbReference>
<dbReference type="GO" id="GO:0004596">
    <property type="term" value="F:protein-N-terminal amino-acid acetyltransferase activity"/>
    <property type="evidence" value="ECO:0007669"/>
    <property type="project" value="TreeGrafter"/>
</dbReference>
<dbReference type="GO" id="GO:0031416">
    <property type="term" value="C:NatB complex"/>
    <property type="evidence" value="ECO:0007669"/>
    <property type="project" value="TreeGrafter"/>
</dbReference>
<reference evidence="5 6" key="1">
    <citation type="journal article" date="2018" name="Plant J.">
        <title>Genome sequences of Chlorella sorokiniana UTEX 1602 and Micractinium conductrix SAG 241.80: implications to maltose excretion by a green alga.</title>
        <authorList>
            <person name="Arriola M.B."/>
            <person name="Velmurugan N."/>
            <person name="Zhang Y."/>
            <person name="Plunkett M.H."/>
            <person name="Hondzo H."/>
            <person name="Barney B.M."/>
        </authorList>
    </citation>
    <scope>NUCLEOTIDE SEQUENCE [LARGE SCALE GENOMIC DNA]</scope>
    <source>
        <strain evidence="6">UTEX 1602</strain>
    </source>
</reference>
<sequence>MTSLRRFAAHDLLQFNNVNLDYFTETYGLNFYLDYLAKWPEYCQMAVGPAQQAMGYIFGKVEGEGEKWHGHVTAVTVAPPYRRLRLAEKLMGLLEDVTDKQHRGYFVDLFVRVSNAVAINMYTKFGYTVYRRVLGYYSNDEDAFDMRKAMPRDVAKKSIIPLKKPVRPEDLEFE</sequence>
<evidence type="ECO:0000313" key="5">
    <source>
        <dbReference type="EMBL" id="PRW45665.1"/>
    </source>
</evidence>
<dbReference type="PANTHER" id="PTHR45910:SF1">
    <property type="entry name" value="N-ALPHA-ACETYLTRANSFERASE 20"/>
    <property type="match status" value="1"/>
</dbReference>
<evidence type="ECO:0000259" key="4">
    <source>
        <dbReference type="PROSITE" id="PS51186"/>
    </source>
</evidence>
<name>A0A2P6TMX5_CHLSO</name>
<dbReference type="InterPro" id="IPR016181">
    <property type="entry name" value="Acyl_CoA_acyltransferase"/>
</dbReference>
<dbReference type="InterPro" id="IPR051646">
    <property type="entry name" value="NatB_acetyltransferase_subunit"/>
</dbReference>
<dbReference type="Gene3D" id="3.40.630.30">
    <property type="match status" value="1"/>
</dbReference>
<evidence type="ECO:0000313" key="6">
    <source>
        <dbReference type="Proteomes" id="UP000239899"/>
    </source>
</evidence>
<accession>A0A2P6TMX5</accession>
<protein>
    <submittedName>
        <fullName evidence="5">N-alpha-acetyltransferase 20</fullName>
    </submittedName>
</protein>
<evidence type="ECO:0000256" key="3">
    <source>
        <dbReference type="ARBA" id="ARBA00025786"/>
    </source>
</evidence>
<organism evidence="5 6">
    <name type="scientific">Chlorella sorokiniana</name>
    <name type="common">Freshwater green alga</name>
    <dbReference type="NCBI Taxonomy" id="3076"/>
    <lineage>
        <taxon>Eukaryota</taxon>
        <taxon>Viridiplantae</taxon>
        <taxon>Chlorophyta</taxon>
        <taxon>core chlorophytes</taxon>
        <taxon>Trebouxiophyceae</taxon>
        <taxon>Chlorellales</taxon>
        <taxon>Chlorellaceae</taxon>
        <taxon>Chlorella clade</taxon>
        <taxon>Chlorella</taxon>
    </lineage>
</organism>